<feature type="transmembrane region" description="Helical" evidence="6">
    <location>
        <begin position="212"/>
        <end position="232"/>
    </location>
</feature>
<dbReference type="OrthoDB" id="3212530at2"/>
<evidence type="ECO:0000256" key="4">
    <source>
        <dbReference type="ARBA" id="ARBA00022989"/>
    </source>
</evidence>
<dbReference type="KEGG" id="mik:FOE78_10110"/>
<dbReference type="AlphaFoldDB" id="A0A516PZ00"/>
<proteinExistence type="inferred from homology"/>
<dbReference type="RefSeq" id="WP_143986177.1">
    <property type="nucleotide sequence ID" value="NZ_CP041692.1"/>
</dbReference>
<dbReference type="InterPro" id="IPR005226">
    <property type="entry name" value="UPF0014_fam"/>
</dbReference>
<protein>
    <submittedName>
        <fullName evidence="7">ABC transporter permease</fullName>
    </submittedName>
</protein>
<feature type="transmembrane region" description="Helical" evidence="6">
    <location>
        <begin position="118"/>
        <end position="137"/>
    </location>
</feature>
<name>A0A516PZ00_9ACTN</name>
<keyword evidence="3 6" id="KW-0812">Transmembrane</keyword>
<dbReference type="PANTHER" id="PTHR30028">
    <property type="entry name" value="UPF0014 INNER MEMBRANE PROTEIN YBBM-RELATED"/>
    <property type="match status" value="1"/>
</dbReference>
<dbReference type="PANTHER" id="PTHR30028:SF0">
    <property type="entry name" value="PROTEIN ALUMINUM SENSITIVE 3"/>
    <property type="match status" value="1"/>
</dbReference>
<evidence type="ECO:0000256" key="3">
    <source>
        <dbReference type="ARBA" id="ARBA00022692"/>
    </source>
</evidence>
<keyword evidence="4 6" id="KW-1133">Transmembrane helix</keyword>
<feature type="transmembrane region" description="Helical" evidence="6">
    <location>
        <begin position="6"/>
        <end position="27"/>
    </location>
</feature>
<organism evidence="7 8">
    <name type="scientific">Microlunatus elymi</name>
    <dbReference type="NCBI Taxonomy" id="2596828"/>
    <lineage>
        <taxon>Bacteria</taxon>
        <taxon>Bacillati</taxon>
        <taxon>Actinomycetota</taxon>
        <taxon>Actinomycetes</taxon>
        <taxon>Propionibacteriales</taxon>
        <taxon>Propionibacteriaceae</taxon>
        <taxon>Microlunatus</taxon>
    </lineage>
</organism>
<dbReference type="EMBL" id="CP041692">
    <property type="protein sequence ID" value="QDP96211.1"/>
    <property type="molecule type" value="Genomic_DNA"/>
</dbReference>
<comment type="subcellular location">
    <subcellularLocation>
        <location evidence="1">Membrane</location>
        <topology evidence="1">Multi-pass membrane protein</topology>
    </subcellularLocation>
</comment>
<dbReference type="Pfam" id="PF03649">
    <property type="entry name" value="UPF0014"/>
    <property type="match status" value="1"/>
</dbReference>
<reference evidence="7 8" key="1">
    <citation type="submission" date="2019-07" db="EMBL/GenBank/DDBJ databases">
        <title>Microlunatus dokdonensis sp. nov. isolated from the rhizospheric soil of the wild plant Elymus tsukushiensis.</title>
        <authorList>
            <person name="Ghim S.-Y."/>
            <person name="Hwang Y.-J."/>
            <person name="Son J.-S."/>
            <person name="Shin J.-H."/>
        </authorList>
    </citation>
    <scope>NUCLEOTIDE SEQUENCE [LARGE SCALE GENOMIC DNA]</scope>
    <source>
        <strain evidence="7 8">KUDC0627</strain>
    </source>
</reference>
<evidence type="ECO:0000256" key="5">
    <source>
        <dbReference type="ARBA" id="ARBA00023136"/>
    </source>
</evidence>
<keyword evidence="5 6" id="KW-0472">Membrane</keyword>
<dbReference type="GO" id="GO:0005886">
    <property type="term" value="C:plasma membrane"/>
    <property type="evidence" value="ECO:0007669"/>
    <property type="project" value="TreeGrafter"/>
</dbReference>
<evidence type="ECO:0000256" key="2">
    <source>
        <dbReference type="ARBA" id="ARBA00005268"/>
    </source>
</evidence>
<feature type="transmembrane region" description="Helical" evidence="6">
    <location>
        <begin position="34"/>
        <end position="54"/>
    </location>
</feature>
<evidence type="ECO:0000256" key="1">
    <source>
        <dbReference type="ARBA" id="ARBA00004141"/>
    </source>
</evidence>
<feature type="transmembrane region" description="Helical" evidence="6">
    <location>
        <begin position="60"/>
        <end position="78"/>
    </location>
</feature>
<accession>A0A516PZ00</accession>
<evidence type="ECO:0000313" key="7">
    <source>
        <dbReference type="EMBL" id="QDP96211.1"/>
    </source>
</evidence>
<gene>
    <name evidence="7" type="ORF">FOE78_10110</name>
</gene>
<comment type="similarity">
    <text evidence="2">Belongs to the UPF0014 family.</text>
</comment>
<sequence>MLATPGPGLIVALVILVALAIGASLIGQLRQEKAIAVAAGRAVIQLAAVSLIITAALSQLIWSAVFALFMFSVAVFTSSRRIGAGRAWPWVALAMLCGLVPTLAVIFASGAIPFNGPSLVPVAGIIIGGTMNANSLAGRRSFAALREEKGVYEAALSIGLTRAESITEVIGRRLPEALVPGMDQTRTVGLVTLPGAFIGVLLGGGSPIQAGTAQVIVLVGLLCTQTITIVVGHRFMRAARLLPKDLAGSLQP</sequence>
<dbReference type="Proteomes" id="UP000319263">
    <property type="component" value="Chromosome"/>
</dbReference>
<keyword evidence="8" id="KW-1185">Reference proteome</keyword>
<feature type="transmembrane region" description="Helical" evidence="6">
    <location>
        <begin position="188"/>
        <end position="206"/>
    </location>
</feature>
<evidence type="ECO:0000256" key="6">
    <source>
        <dbReference type="SAM" id="Phobius"/>
    </source>
</evidence>
<evidence type="ECO:0000313" key="8">
    <source>
        <dbReference type="Proteomes" id="UP000319263"/>
    </source>
</evidence>
<feature type="transmembrane region" description="Helical" evidence="6">
    <location>
        <begin position="90"/>
        <end position="112"/>
    </location>
</feature>